<dbReference type="RefSeq" id="WP_017713900.1">
    <property type="nucleotide sequence ID" value="NZ_KB235941.1"/>
</dbReference>
<dbReference type="SMART" id="SM00855">
    <property type="entry name" value="PGAM"/>
    <property type="match status" value="1"/>
</dbReference>
<dbReference type="SUPFAM" id="SSF53254">
    <property type="entry name" value="Phosphoglycerate mutase-like"/>
    <property type="match status" value="1"/>
</dbReference>
<dbReference type="CDD" id="cd07067">
    <property type="entry name" value="HP_PGM_like"/>
    <property type="match status" value="1"/>
</dbReference>
<dbReference type="EMBL" id="AJTX02000010">
    <property type="protein sequence ID" value="KKI98096.1"/>
    <property type="molecule type" value="Genomic_DNA"/>
</dbReference>
<comment type="caution">
    <text evidence="2">The sequence shown here is derived from an EMBL/GenBank/DDBJ whole genome shotgun (WGS) entry which is preliminary data.</text>
</comment>
<dbReference type="InterPro" id="IPR013078">
    <property type="entry name" value="His_Pase_superF_clade-1"/>
</dbReference>
<dbReference type="InterPro" id="IPR029033">
    <property type="entry name" value="His_PPase_superfam"/>
</dbReference>
<evidence type="ECO:0000256" key="1">
    <source>
        <dbReference type="PIRSR" id="PIRSR613078-2"/>
    </source>
</evidence>
<dbReference type="Proteomes" id="UP000034681">
    <property type="component" value="Unassembled WGS sequence"/>
</dbReference>
<keyword evidence="3" id="KW-1185">Reference proteome</keyword>
<proteinExistence type="predicted"/>
<accession>A0A0M2PUP6</accession>
<dbReference type="STRING" id="317619.GCA_000332315_03714"/>
<sequence length="165" mass="18006">MTKQLILFRHGKSDWGTEGLPDHDRPLAKRGIKAAQHMGKLVATADQIPDLVRSSTALRARTTAELAMTAGSWPCPLELNPALYDTTPLATLDFLRMTPDSINRLILVGHEPTWSTLASLLMGGGQVQMPTGAMISLELGLDSWATIAPDRGCLHWLLIPRLFAN</sequence>
<dbReference type="AlphaFoldDB" id="A0A0M2PUP6"/>
<name>A0A0M2PUP6_PROHO</name>
<dbReference type="OrthoDB" id="194934at2"/>
<evidence type="ECO:0008006" key="4">
    <source>
        <dbReference type="Google" id="ProtNLM"/>
    </source>
</evidence>
<reference evidence="2" key="1">
    <citation type="submission" date="2012-04" db="EMBL/GenBank/DDBJ databases">
        <authorList>
            <person name="Borisov I.G."/>
            <person name="Ivanikova N.V."/>
            <person name="Pinevich A.V."/>
        </authorList>
    </citation>
    <scope>NUCLEOTIDE SEQUENCE</scope>
    <source>
        <strain evidence="2">CALU 1027</strain>
    </source>
</reference>
<evidence type="ECO:0000313" key="2">
    <source>
        <dbReference type="EMBL" id="KKI98096.1"/>
    </source>
</evidence>
<evidence type="ECO:0000313" key="3">
    <source>
        <dbReference type="Proteomes" id="UP000034681"/>
    </source>
</evidence>
<feature type="binding site" evidence="1">
    <location>
        <position position="59"/>
    </location>
    <ligand>
        <name>substrate</name>
    </ligand>
</feature>
<dbReference type="Gene3D" id="3.40.50.1240">
    <property type="entry name" value="Phosphoglycerate mutase-like"/>
    <property type="match status" value="1"/>
</dbReference>
<protein>
    <recommendedName>
        <fullName evidence="4">Phosphohistidine phosphatase</fullName>
    </recommendedName>
</protein>
<dbReference type="eggNOG" id="COG2062">
    <property type="taxonomic scope" value="Bacteria"/>
</dbReference>
<dbReference type="Pfam" id="PF00300">
    <property type="entry name" value="His_Phos_1"/>
    <property type="match status" value="1"/>
</dbReference>
<dbReference type="PANTHER" id="PTHR47623:SF1">
    <property type="entry name" value="OS09G0287300 PROTEIN"/>
    <property type="match status" value="1"/>
</dbReference>
<organism evidence="2 3">
    <name type="scientific">Prochlorothrix hollandica PCC 9006 = CALU 1027</name>
    <dbReference type="NCBI Taxonomy" id="317619"/>
    <lineage>
        <taxon>Bacteria</taxon>
        <taxon>Bacillati</taxon>
        <taxon>Cyanobacteriota</taxon>
        <taxon>Cyanophyceae</taxon>
        <taxon>Prochlorotrichales</taxon>
        <taxon>Prochlorotrichaceae</taxon>
        <taxon>Prochlorothrix</taxon>
    </lineage>
</organism>
<gene>
    <name evidence="2" type="ORF">PROH_20470</name>
</gene>
<dbReference type="PANTHER" id="PTHR47623">
    <property type="entry name" value="OS09G0287300 PROTEIN"/>
    <property type="match status" value="1"/>
</dbReference>